<accession>Q020E7</accession>
<reference evidence="1" key="1">
    <citation type="submission" date="2006-10" db="EMBL/GenBank/DDBJ databases">
        <title>Complete sequence of Solibacter usitatus Ellin6076.</title>
        <authorList>
            <consortium name="US DOE Joint Genome Institute"/>
            <person name="Copeland A."/>
            <person name="Lucas S."/>
            <person name="Lapidus A."/>
            <person name="Barry K."/>
            <person name="Detter J.C."/>
            <person name="Glavina del Rio T."/>
            <person name="Hammon N."/>
            <person name="Israni S."/>
            <person name="Dalin E."/>
            <person name="Tice H."/>
            <person name="Pitluck S."/>
            <person name="Thompson L.S."/>
            <person name="Brettin T."/>
            <person name="Bruce D."/>
            <person name="Han C."/>
            <person name="Tapia R."/>
            <person name="Gilna P."/>
            <person name="Schmutz J."/>
            <person name="Larimer F."/>
            <person name="Land M."/>
            <person name="Hauser L."/>
            <person name="Kyrpides N."/>
            <person name="Mikhailova N."/>
            <person name="Janssen P.H."/>
            <person name="Kuske C.R."/>
            <person name="Richardson P."/>
        </authorList>
    </citation>
    <scope>NUCLEOTIDE SEQUENCE</scope>
    <source>
        <strain evidence="1">Ellin6076</strain>
    </source>
</reference>
<dbReference type="KEGG" id="sus:Acid_3747"/>
<dbReference type="EMBL" id="CP000473">
    <property type="protein sequence ID" value="ABJ84718.1"/>
    <property type="molecule type" value="Genomic_DNA"/>
</dbReference>
<protein>
    <submittedName>
        <fullName evidence="1">Uncharacterized protein</fullName>
    </submittedName>
</protein>
<dbReference type="InParanoid" id="Q020E7"/>
<dbReference type="STRING" id="234267.Acid_3747"/>
<dbReference type="HOGENOM" id="CLU_1991220_0_0_0"/>
<evidence type="ECO:0000313" key="1">
    <source>
        <dbReference type="EMBL" id="ABJ84718.1"/>
    </source>
</evidence>
<organism evidence="1">
    <name type="scientific">Solibacter usitatus (strain Ellin6076)</name>
    <dbReference type="NCBI Taxonomy" id="234267"/>
    <lineage>
        <taxon>Bacteria</taxon>
        <taxon>Pseudomonadati</taxon>
        <taxon>Acidobacteriota</taxon>
        <taxon>Terriglobia</taxon>
        <taxon>Bryobacterales</taxon>
        <taxon>Solibacteraceae</taxon>
        <taxon>Candidatus Solibacter</taxon>
    </lineage>
</organism>
<sequence length="125" mass="13143">MPQPRPVVLHYQNSSAFGPVPKKVKVAANDTVHFQIGPATRAQIPGCRLKITLHDAQFFDAGVLEHAAGQPNDQELVLTVRPGIPTTPNQVITGYKCELLDAGGVPIPGLVSDGTTGGDIIPDTA</sequence>
<name>Q020E7_SOLUE</name>
<dbReference type="AlphaFoldDB" id="Q020E7"/>
<proteinExistence type="predicted"/>
<gene>
    <name evidence="1" type="ordered locus">Acid_3747</name>
</gene>